<dbReference type="PANTHER" id="PTHR35201:SF4">
    <property type="entry name" value="BETA-PINACENE SYNTHASE-RELATED"/>
    <property type="match status" value="1"/>
</dbReference>
<evidence type="ECO:0000256" key="3">
    <source>
        <dbReference type="ARBA" id="ARBA00022723"/>
    </source>
</evidence>
<dbReference type="EC" id="4.2.3.-" evidence="6"/>
<evidence type="ECO:0000313" key="8">
    <source>
        <dbReference type="Proteomes" id="UP000703269"/>
    </source>
</evidence>
<evidence type="ECO:0000256" key="5">
    <source>
        <dbReference type="ARBA" id="ARBA00023239"/>
    </source>
</evidence>
<evidence type="ECO:0000256" key="1">
    <source>
        <dbReference type="ARBA" id="ARBA00001946"/>
    </source>
</evidence>
<keyword evidence="5 6" id="KW-0456">Lyase</keyword>
<dbReference type="InterPro" id="IPR008949">
    <property type="entry name" value="Isoprenoid_synthase_dom_sf"/>
</dbReference>
<dbReference type="SFLD" id="SFLDG01020">
    <property type="entry name" value="Terpene_Cyclase_Like_2"/>
    <property type="match status" value="1"/>
</dbReference>
<protein>
    <recommendedName>
        <fullName evidence="6">Terpene synthase</fullName>
        <ecNumber evidence="6">4.2.3.-</ecNumber>
    </recommendedName>
</protein>
<dbReference type="Pfam" id="PF19086">
    <property type="entry name" value="Terpene_syn_C_2"/>
    <property type="match status" value="1"/>
</dbReference>
<dbReference type="OrthoDB" id="2861623at2759"/>
<keyword evidence="3 6" id="KW-0479">Metal-binding</keyword>
<comment type="caution">
    <text evidence="7">The sequence shown here is derived from an EMBL/GenBank/DDBJ whole genome shotgun (WGS) entry which is preliminary data.</text>
</comment>
<keyword evidence="4 6" id="KW-0460">Magnesium</keyword>
<evidence type="ECO:0000256" key="6">
    <source>
        <dbReference type="RuleBase" id="RU366034"/>
    </source>
</evidence>
<dbReference type="Proteomes" id="UP000703269">
    <property type="component" value="Unassembled WGS sequence"/>
</dbReference>
<dbReference type="GO" id="GO:0046872">
    <property type="term" value="F:metal ion binding"/>
    <property type="evidence" value="ECO:0007669"/>
    <property type="project" value="UniProtKB-KW"/>
</dbReference>
<organism evidence="7 8">
    <name type="scientific">Phanerochaete sordida</name>
    <dbReference type="NCBI Taxonomy" id="48140"/>
    <lineage>
        <taxon>Eukaryota</taxon>
        <taxon>Fungi</taxon>
        <taxon>Dikarya</taxon>
        <taxon>Basidiomycota</taxon>
        <taxon>Agaricomycotina</taxon>
        <taxon>Agaricomycetes</taxon>
        <taxon>Polyporales</taxon>
        <taxon>Phanerochaetaceae</taxon>
        <taxon>Phanerochaete</taxon>
    </lineage>
</organism>
<evidence type="ECO:0000313" key="7">
    <source>
        <dbReference type="EMBL" id="GJE93360.1"/>
    </source>
</evidence>
<evidence type="ECO:0000256" key="4">
    <source>
        <dbReference type="ARBA" id="ARBA00022842"/>
    </source>
</evidence>
<dbReference type="Gene3D" id="1.10.600.10">
    <property type="entry name" value="Farnesyl Diphosphate Synthase"/>
    <property type="match status" value="1"/>
</dbReference>
<name>A0A9P3GGN0_9APHY</name>
<dbReference type="PANTHER" id="PTHR35201">
    <property type="entry name" value="TERPENE SYNTHASE"/>
    <property type="match status" value="1"/>
</dbReference>
<comment type="cofactor">
    <cofactor evidence="1 6">
        <name>Mg(2+)</name>
        <dbReference type="ChEBI" id="CHEBI:18420"/>
    </cofactor>
</comment>
<dbReference type="AlphaFoldDB" id="A0A9P3GGN0"/>
<keyword evidence="8" id="KW-1185">Reference proteome</keyword>
<accession>A0A9P3GGN0</accession>
<proteinExistence type="inferred from homology"/>
<evidence type="ECO:0000256" key="2">
    <source>
        <dbReference type="ARBA" id="ARBA00006333"/>
    </source>
</evidence>
<dbReference type="EMBL" id="BPQB01000032">
    <property type="protein sequence ID" value="GJE93360.1"/>
    <property type="molecule type" value="Genomic_DNA"/>
</dbReference>
<dbReference type="SFLD" id="SFLDS00005">
    <property type="entry name" value="Isoprenoid_Synthase_Type_I"/>
    <property type="match status" value="1"/>
</dbReference>
<dbReference type="InterPro" id="IPR034686">
    <property type="entry name" value="Terpene_cyclase-like_2"/>
</dbReference>
<gene>
    <name evidence="7" type="ORF">PsYK624_095190</name>
</gene>
<dbReference type="GO" id="GO:0010333">
    <property type="term" value="F:terpene synthase activity"/>
    <property type="evidence" value="ECO:0007669"/>
    <property type="project" value="InterPro"/>
</dbReference>
<dbReference type="GO" id="GO:0008299">
    <property type="term" value="P:isoprenoid biosynthetic process"/>
    <property type="evidence" value="ECO:0007669"/>
    <property type="project" value="UniProtKB-ARBA"/>
</dbReference>
<comment type="similarity">
    <text evidence="2 6">Belongs to the terpene synthase family.</text>
</comment>
<sequence>MSSTLALPRSYRLPDLHAMCTFKSRFNVHHDEAAASSKEWYLSRNPLTGKRLEFFKEGGSELLCAWAYPYAGLQQLRTACDFVNLLFTIDEITDEQSGPDALATGMRFLNALADDSFDDGSILCQMNKDFKRRFFPYAGPATTRRFLDHTENYVLGFAREAELREQGVVLDLAAYEPHRRENSAVRYAFGLFGYLLGMDLPDAIFEHPVFMEMHFAAVDMVCWSNDVYSYDMEQAMGHLTNNILTVLQREKGIDLQAAADCVGVHFQELVDQFNDAKARMPSFGKELDEIAANHVMAMEAWVVGNLEWSFGTRRYFGKNHVKVRETLVVELSPPKK</sequence>
<reference evidence="7 8" key="1">
    <citation type="submission" date="2021-08" db="EMBL/GenBank/DDBJ databases">
        <title>Draft Genome Sequence of Phanerochaete sordida strain YK-624.</title>
        <authorList>
            <person name="Mori T."/>
            <person name="Dohra H."/>
            <person name="Suzuki T."/>
            <person name="Kawagishi H."/>
            <person name="Hirai H."/>
        </authorList>
    </citation>
    <scope>NUCLEOTIDE SEQUENCE [LARGE SCALE GENOMIC DNA]</scope>
    <source>
        <strain evidence="7 8">YK-624</strain>
    </source>
</reference>
<dbReference type="SUPFAM" id="SSF48576">
    <property type="entry name" value="Terpenoid synthases"/>
    <property type="match status" value="1"/>
</dbReference>